<proteinExistence type="predicted"/>
<sequence length="95" mass="10554">MDGVRAGKYKFSKMKDCRAATPFNSSTAMEIVEIMFLEKEKVAGAAHWPPKSGEVRWLFRGVGPSMKAEVALNGSNGQVPTQCGPHWIQFDLSYF</sequence>
<name>A0ACC2KWY8_PERAE</name>
<protein>
    <submittedName>
        <fullName evidence="1">Uncharacterized protein</fullName>
    </submittedName>
</protein>
<evidence type="ECO:0000313" key="2">
    <source>
        <dbReference type="Proteomes" id="UP001234297"/>
    </source>
</evidence>
<organism evidence="1 2">
    <name type="scientific">Persea americana</name>
    <name type="common">Avocado</name>
    <dbReference type="NCBI Taxonomy" id="3435"/>
    <lineage>
        <taxon>Eukaryota</taxon>
        <taxon>Viridiplantae</taxon>
        <taxon>Streptophyta</taxon>
        <taxon>Embryophyta</taxon>
        <taxon>Tracheophyta</taxon>
        <taxon>Spermatophyta</taxon>
        <taxon>Magnoliopsida</taxon>
        <taxon>Magnoliidae</taxon>
        <taxon>Laurales</taxon>
        <taxon>Lauraceae</taxon>
        <taxon>Persea</taxon>
    </lineage>
</organism>
<comment type="caution">
    <text evidence="1">The sequence shown here is derived from an EMBL/GenBank/DDBJ whole genome shotgun (WGS) entry which is preliminary data.</text>
</comment>
<accession>A0ACC2KWY8</accession>
<gene>
    <name evidence="1" type="ORF">MRB53_034279</name>
</gene>
<evidence type="ECO:0000313" key="1">
    <source>
        <dbReference type="EMBL" id="KAJ8625749.1"/>
    </source>
</evidence>
<dbReference type="EMBL" id="CM056819">
    <property type="protein sequence ID" value="KAJ8625749.1"/>
    <property type="molecule type" value="Genomic_DNA"/>
</dbReference>
<reference evidence="1 2" key="1">
    <citation type="journal article" date="2022" name="Hortic Res">
        <title>A haplotype resolved chromosomal level avocado genome allows analysis of novel avocado genes.</title>
        <authorList>
            <person name="Nath O."/>
            <person name="Fletcher S.J."/>
            <person name="Hayward A."/>
            <person name="Shaw L.M."/>
            <person name="Masouleh A.K."/>
            <person name="Furtado A."/>
            <person name="Henry R.J."/>
            <person name="Mitter N."/>
        </authorList>
    </citation>
    <scope>NUCLEOTIDE SEQUENCE [LARGE SCALE GENOMIC DNA]</scope>
    <source>
        <strain evidence="2">cv. Hass</strain>
    </source>
</reference>
<keyword evidence="2" id="KW-1185">Reference proteome</keyword>
<dbReference type="Proteomes" id="UP001234297">
    <property type="component" value="Chromosome 11"/>
</dbReference>